<sequence length="68" mass="7790">LYCTLRQEDRNLHMQDRGILVQVDRCEEDTPKPGQMPGKLNLIAESDRPESSLFRCFLGQSGCRSHRG</sequence>
<dbReference type="EMBL" id="JAMKFB020000016">
    <property type="protein sequence ID" value="KAL0172864.1"/>
    <property type="molecule type" value="Genomic_DNA"/>
</dbReference>
<evidence type="ECO:0000313" key="1">
    <source>
        <dbReference type="EMBL" id="KAL0172864.1"/>
    </source>
</evidence>
<proteinExistence type="predicted"/>
<feature type="non-terminal residue" evidence="1">
    <location>
        <position position="1"/>
    </location>
</feature>
<evidence type="ECO:0000313" key="2">
    <source>
        <dbReference type="Proteomes" id="UP001529510"/>
    </source>
</evidence>
<name>A0ABD0PFK9_CIRMR</name>
<protein>
    <submittedName>
        <fullName evidence="1">Uncharacterized protein</fullName>
    </submittedName>
</protein>
<keyword evidence="2" id="KW-1185">Reference proteome</keyword>
<accession>A0ABD0PFK9</accession>
<comment type="caution">
    <text evidence="1">The sequence shown here is derived from an EMBL/GenBank/DDBJ whole genome shotgun (WGS) entry which is preliminary data.</text>
</comment>
<reference evidence="1 2" key="1">
    <citation type="submission" date="2024-05" db="EMBL/GenBank/DDBJ databases">
        <title>Genome sequencing and assembly of Indian major carp, Cirrhinus mrigala (Hamilton, 1822).</title>
        <authorList>
            <person name="Mohindra V."/>
            <person name="Chowdhury L.M."/>
            <person name="Lal K."/>
            <person name="Jena J.K."/>
        </authorList>
    </citation>
    <scope>NUCLEOTIDE SEQUENCE [LARGE SCALE GENOMIC DNA]</scope>
    <source>
        <strain evidence="1">CM1030</strain>
        <tissue evidence="1">Blood</tissue>
    </source>
</reference>
<feature type="non-terminal residue" evidence="1">
    <location>
        <position position="68"/>
    </location>
</feature>
<organism evidence="1 2">
    <name type="scientific">Cirrhinus mrigala</name>
    <name type="common">Mrigala</name>
    <dbReference type="NCBI Taxonomy" id="683832"/>
    <lineage>
        <taxon>Eukaryota</taxon>
        <taxon>Metazoa</taxon>
        <taxon>Chordata</taxon>
        <taxon>Craniata</taxon>
        <taxon>Vertebrata</taxon>
        <taxon>Euteleostomi</taxon>
        <taxon>Actinopterygii</taxon>
        <taxon>Neopterygii</taxon>
        <taxon>Teleostei</taxon>
        <taxon>Ostariophysi</taxon>
        <taxon>Cypriniformes</taxon>
        <taxon>Cyprinidae</taxon>
        <taxon>Labeoninae</taxon>
        <taxon>Labeonini</taxon>
        <taxon>Cirrhinus</taxon>
    </lineage>
</organism>
<dbReference type="AlphaFoldDB" id="A0ABD0PFK9"/>
<gene>
    <name evidence="1" type="ORF">M9458_033175</name>
</gene>
<dbReference type="Proteomes" id="UP001529510">
    <property type="component" value="Unassembled WGS sequence"/>
</dbReference>